<name>A0AAE1T2V2_9SOLA</name>
<comment type="caution">
    <text evidence="1">The sequence shown here is derived from an EMBL/GenBank/DDBJ whole genome shotgun (WGS) entry which is preliminary data.</text>
</comment>
<accession>A0AAE1T2V2</accession>
<dbReference type="EMBL" id="JAVYJV010000001">
    <property type="protein sequence ID" value="KAK4379626.1"/>
    <property type="molecule type" value="Genomic_DNA"/>
</dbReference>
<dbReference type="Proteomes" id="UP001291623">
    <property type="component" value="Unassembled WGS sequence"/>
</dbReference>
<evidence type="ECO:0000313" key="1">
    <source>
        <dbReference type="EMBL" id="KAK4379626.1"/>
    </source>
</evidence>
<dbReference type="AlphaFoldDB" id="A0AAE1T2V2"/>
<gene>
    <name evidence="1" type="ORF">RND71_001488</name>
</gene>
<protein>
    <submittedName>
        <fullName evidence="1">Uncharacterized protein</fullName>
    </submittedName>
</protein>
<organism evidence="1 2">
    <name type="scientific">Anisodus tanguticus</name>
    <dbReference type="NCBI Taxonomy" id="243964"/>
    <lineage>
        <taxon>Eukaryota</taxon>
        <taxon>Viridiplantae</taxon>
        <taxon>Streptophyta</taxon>
        <taxon>Embryophyta</taxon>
        <taxon>Tracheophyta</taxon>
        <taxon>Spermatophyta</taxon>
        <taxon>Magnoliopsida</taxon>
        <taxon>eudicotyledons</taxon>
        <taxon>Gunneridae</taxon>
        <taxon>Pentapetalae</taxon>
        <taxon>asterids</taxon>
        <taxon>lamiids</taxon>
        <taxon>Solanales</taxon>
        <taxon>Solanaceae</taxon>
        <taxon>Solanoideae</taxon>
        <taxon>Hyoscyameae</taxon>
        <taxon>Anisodus</taxon>
    </lineage>
</organism>
<sequence>MRPPNPNVVEESPAECQKSICDSCSTRHAWTTPAARTAPAPPYGRAFKAPNSDELYSLSVPELNDNMKEKNATLSLSRSLTNLIISGIMLKFPKTEFSSDSLQKIPKENQWEDRTRVQMRHVKTARSDDGDDRCVATTAVFSIWDQFSGQRRRERRRWTIAKPYQLALDLQYHMSSNLMTVSVGVWRQLLLFRFGISFSSDGGERDDGGQ</sequence>
<proteinExistence type="predicted"/>
<keyword evidence="2" id="KW-1185">Reference proteome</keyword>
<reference evidence="1" key="1">
    <citation type="submission" date="2023-12" db="EMBL/GenBank/DDBJ databases">
        <title>Genome assembly of Anisodus tanguticus.</title>
        <authorList>
            <person name="Wang Y.-J."/>
        </authorList>
    </citation>
    <scope>NUCLEOTIDE SEQUENCE</scope>
    <source>
        <strain evidence="1">KB-2021</strain>
        <tissue evidence="1">Leaf</tissue>
    </source>
</reference>
<evidence type="ECO:0000313" key="2">
    <source>
        <dbReference type="Proteomes" id="UP001291623"/>
    </source>
</evidence>